<dbReference type="PANTHER" id="PTHR31845">
    <property type="entry name" value="FINGER DOMAIN PROTEIN, PUTATIVE-RELATED"/>
    <property type="match status" value="1"/>
</dbReference>
<evidence type="ECO:0000256" key="6">
    <source>
        <dbReference type="SAM" id="MobiDB-lite"/>
    </source>
</evidence>
<evidence type="ECO:0000313" key="8">
    <source>
        <dbReference type="Proteomes" id="UP000309340"/>
    </source>
</evidence>
<dbReference type="InterPro" id="IPR051089">
    <property type="entry name" value="prtT"/>
</dbReference>
<evidence type="ECO:0000256" key="2">
    <source>
        <dbReference type="ARBA" id="ARBA00023015"/>
    </source>
</evidence>
<dbReference type="GO" id="GO:0000976">
    <property type="term" value="F:transcription cis-regulatory region binding"/>
    <property type="evidence" value="ECO:0007669"/>
    <property type="project" value="TreeGrafter"/>
</dbReference>
<proteinExistence type="predicted"/>
<feature type="non-terminal residue" evidence="7">
    <location>
        <position position="233"/>
    </location>
</feature>
<keyword evidence="2" id="KW-0805">Transcription regulation</keyword>
<feature type="compositionally biased region" description="Polar residues" evidence="6">
    <location>
        <begin position="59"/>
        <end position="73"/>
    </location>
</feature>
<evidence type="ECO:0008006" key="9">
    <source>
        <dbReference type="Google" id="ProtNLM"/>
    </source>
</evidence>
<evidence type="ECO:0000256" key="4">
    <source>
        <dbReference type="ARBA" id="ARBA00023163"/>
    </source>
</evidence>
<dbReference type="OrthoDB" id="3163292at2759"/>
<dbReference type="GO" id="GO:0000981">
    <property type="term" value="F:DNA-binding transcription factor activity, RNA polymerase II-specific"/>
    <property type="evidence" value="ECO:0007669"/>
    <property type="project" value="TreeGrafter"/>
</dbReference>
<comment type="subcellular location">
    <subcellularLocation>
        <location evidence="1">Nucleus</location>
    </subcellularLocation>
</comment>
<dbReference type="PANTHER" id="PTHR31845:SF17">
    <property type="entry name" value="ZN(II)2CYS6 TRANSCRIPTION FACTOR (EUROFUNG)"/>
    <property type="match status" value="1"/>
</dbReference>
<dbReference type="EMBL" id="NAJQ01000381">
    <property type="protein sequence ID" value="TKA70816.1"/>
    <property type="molecule type" value="Genomic_DNA"/>
</dbReference>
<keyword evidence="8" id="KW-1185">Reference proteome</keyword>
<keyword evidence="5" id="KW-0539">Nucleus</keyword>
<comment type="caution">
    <text evidence="7">The sequence shown here is derived from an EMBL/GenBank/DDBJ whole genome shotgun (WGS) entry which is preliminary data.</text>
</comment>
<name>A0A4U0X5Z7_9PEZI</name>
<protein>
    <recommendedName>
        <fullName evidence="9">Transcription factor domain-containing protein</fullName>
    </recommendedName>
</protein>
<evidence type="ECO:0000256" key="5">
    <source>
        <dbReference type="ARBA" id="ARBA00023242"/>
    </source>
</evidence>
<dbReference type="GO" id="GO:0005634">
    <property type="term" value="C:nucleus"/>
    <property type="evidence" value="ECO:0007669"/>
    <property type="project" value="UniProtKB-SubCell"/>
</dbReference>
<gene>
    <name evidence="7" type="ORF">B0A55_07433</name>
</gene>
<dbReference type="Proteomes" id="UP000309340">
    <property type="component" value="Unassembled WGS sequence"/>
</dbReference>
<keyword evidence="3" id="KW-0238">DNA-binding</keyword>
<dbReference type="AlphaFoldDB" id="A0A4U0X5Z7"/>
<reference evidence="7 8" key="1">
    <citation type="submission" date="2017-03" db="EMBL/GenBank/DDBJ databases">
        <title>Genomes of endolithic fungi from Antarctica.</title>
        <authorList>
            <person name="Coleine C."/>
            <person name="Masonjones S."/>
            <person name="Stajich J.E."/>
        </authorList>
    </citation>
    <scope>NUCLEOTIDE SEQUENCE [LARGE SCALE GENOMIC DNA]</scope>
    <source>
        <strain evidence="7 8">CCFEE 5184</strain>
    </source>
</reference>
<keyword evidence="4" id="KW-0804">Transcription</keyword>
<evidence type="ECO:0000256" key="1">
    <source>
        <dbReference type="ARBA" id="ARBA00004123"/>
    </source>
</evidence>
<evidence type="ECO:0000256" key="3">
    <source>
        <dbReference type="ARBA" id="ARBA00023125"/>
    </source>
</evidence>
<evidence type="ECO:0000313" key="7">
    <source>
        <dbReference type="EMBL" id="TKA70816.1"/>
    </source>
</evidence>
<organism evidence="7 8">
    <name type="scientific">Friedmanniomyces simplex</name>
    <dbReference type="NCBI Taxonomy" id="329884"/>
    <lineage>
        <taxon>Eukaryota</taxon>
        <taxon>Fungi</taxon>
        <taxon>Dikarya</taxon>
        <taxon>Ascomycota</taxon>
        <taxon>Pezizomycotina</taxon>
        <taxon>Dothideomycetes</taxon>
        <taxon>Dothideomycetidae</taxon>
        <taxon>Mycosphaerellales</taxon>
        <taxon>Teratosphaeriaceae</taxon>
        <taxon>Friedmanniomyces</taxon>
    </lineage>
</organism>
<dbReference type="STRING" id="329884.A0A4U0X5Z7"/>
<sequence>MHSMCVDRRRLQNRSGFQTVLLANELEKEVERLQRAQTLEQILPARPPVSETVDYHGNSVRSPSDDTSPSTAAGPTRWFQVQDEPLHTPPFQLNEVGLSFHHAVTLFNDFEELYLPHFAILEPITSLRDFAQQNELLFWAIVAVVARGKSDFSQRSALQSAFDNLLGRVCREAIQSLTDLQAVLLTCACPPRLRGSERDPSWMRLGMAINAARQMGIDKQQDEVLFGARRARH</sequence>
<accession>A0A4U0X5Z7</accession>
<feature type="region of interest" description="Disordered" evidence="6">
    <location>
        <begin position="47"/>
        <end position="75"/>
    </location>
</feature>
<dbReference type="CDD" id="cd12148">
    <property type="entry name" value="fungal_TF_MHR"/>
    <property type="match status" value="1"/>
</dbReference>